<keyword evidence="4" id="KW-0805">Transcription regulation</keyword>
<evidence type="ECO:0000256" key="4">
    <source>
        <dbReference type="ARBA" id="ARBA00023015"/>
    </source>
</evidence>
<keyword evidence="6" id="KW-0539">Nucleus</keyword>
<proteinExistence type="predicted"/>
<evidence type="ECO:0000256" key="5">
    <source>
        <dbReference type="ARBA" id="ARBA00023163"/>
    </source>
</evidence>
<reference evidence="8" key="1">
    <citation type="submission" date="2025-08" db="UniProtKB">
        <authorList>
            <consortium name="Ensembl"/>
        </authorList>
    </citation>
    <scope>IDENTIFICATION</scope>
</reference>
<dbReference type="PANTHER" id="PTHR15556:SF4">
    <property type="entry name" value="EP300-INTERACTING INHIBITOR OF DIFFERENTIATION 2B"/>
    <property type="match status" value="1"/>
</dbReference>
<accession>A0A8D2E1P6</accession>
<dbReference type="AlphaFoldDB" id="A0A8D2E1P6"/>
<dbReference type="GO" id="GO:0005654">
    <property type="term" value="C:nucleoplasm"/>
    <property type="evidence" value="ECO:0007669"/>
    <property type="project" value="TreeGrafter"/>
</dbReference>
<evidence type="ECO:0000313" key="8">
    <source>
        <dbReference type="Ensembl" id="ENSSVLP00005032852.1"/>
    </source>
</evidence>
<evidence type="ECO:0000256" key="6">
    <source>
        <dbReference type="ARBA" id="ARBA00023242"/>
    </source>
</evidence>
<dbReference type="OrthoDB" id="9539848at2759"/>
<evidence type="ECO:0000256" key="1">
    <source>
        <dbReference type="ARBA" id="ARBA00004123"/>
    </source>
</evidence>
<evidence type="ECO:0000313" key="9">
    <source>
        <dbReference type="Proteomes" id="UP000694564"/>
    </source>
</evidence>
<dbReference type="InterPro" id="IPR033258">
    <property type="entry name" value="EID"/>
</dbReference>
<dbReference type="PANTHER" id="PTHR15556">
    <property type="entry name" value="EP300-INTERACTING INHIBITOR OF DIFFERENTIATION 2-RELATED"/>
    <property type="match status" value="1"/>
</dbReference>
<evidence type="ECO:0000256" key="2">
    <source>
        <dbReference type="ARBA" id="ARBA00022491"/>
    </source>
</evidence>
<dbReference type="Proteomes" id="UP000694564">
    <property type="component" value="Chromosome 17"/>
</dbReference>
<evidence type="ECO:0000256" key="3">
    <source>
        <dbReference type="ARBA" id="ARBA00022782"/>
    </source>
</evidence>
<keyword evidence="2" id="KW-0678">Repressor</keyword>
<feature type="region of interest" description="Disordered" evidence="7">
    <location>
        <begin position="1"/>
        <end position="23"/>
    </location>
</feature>
<protein>
    <submittedName>
        <fullName evidence="8">Uncharacterized protein</fullName>
    </submittedName>
</protein>
<dbReference type="GeneTree" id="ENSGT00940000154796"/>
<keyword evidence="3" id="KW-0221">Differentiation</keyword>
<keyword evidence="5" id="KW-0804">Transcription</keyword>
<name>A0A8D2E1P6_SCIVU</name>
<comment type="subcellular location">
    <subcellularLocation>
        <location evidence="1">Nucleus</location>
    </subcellularLocation>
</comment>
<evidence type="ECO:0000256" key="7">
    <source>
        <dbReference type="SAM" id="MobiDB-lite"/>
    </source>
</evidence>
<reference evidence="8" key="2">
    <citation type="submission" date="2025-09" db="UniProtKB">
        <authorList>
            <consortium name="Ensembl"/>
        </authorList>
    </citation>
    <scope>IDENTIFICATION</scope>
</reference>
<dbReference type="GO" id="GO:0003714">
    <property type="term" value="F:transcription corepressor activity"/>
    <property type="evidence" value="ECO:0007669"/>
    <property type="project" value="TreeGrafter"/>
</dbReference>
<organism evidence="8 9">
    <name type="scientific">Sciurus vulgaris</name>
    <name type="common">Eurasian red squirrel</name>
    <dbReference type="NCBI Taxonomy" id="55149"/>
    <lineage>
        <taxon>Eukaryota</taxon>
        <taxon>Metazoa</taxon>
        <taxon>Chordata</taxon>
        <taxon>Craniata</taxon>
        <taxon>Vertebrata</taxon>
        <taxon>Euteleostomi</taxon>
        <taxon>Mammalia</taxon>
        <taxon>Eutheria</taxon>
        <taxon>Euarchontoglires</taxon>
        <taxon>Glires</taxon>
        <taxon>Rodentia</taxon>
        <taxon>Sciuromorpha</taxon>
        <taxon>Sciuridae</taxon>
        <taxon>Sciurinae</taxon>
        <taxon>Sciurini</taxon>
        <taxon>Sciurus</taxon>
    </lineage>
</organism>
<sequence>MAEWTPWSEMSELPGDSGLPEMNTVTGVSDVLQAGVGGRSRAREAQEGPVAGAARPAVWVLGAAHRPVPGLVPGLMSVPSLQGQLGLVGLNQQRLFQYLDRSPMAAVRFLRGSEEPQALCGRLQGQGSGQLDAAAGAFTLALTASDAVSPLADRVGCG</sequence>
<dbReference type="GO" id="GO:0030154">
    <property type="term" value="P:cell differentiation"/>
    <property type="evidence" value="ECO:0007669"/>
    <property type="project" value="UniProtKB-KW"/>
</dbReference>
<dbReference type="Ensembl" id="ENSSVLT00005036425.1">
    <property type="protein sequence ID" value="ENSSVLP00005032852.1"/>
    <property type="gene ID" value="ENSSVLG00005025743.1"/>
</dbReference>
<keyword evidence="9" id="KW-1185">Reference proteome</keyword>